<reference evidence="1" key="1">
    <citation type="journal article" date="2020" name="Stud. Mycol.">
        <title>101 Dothideomycetes genomes: a test case for predicting lifestyles and emergence of pathogens.</title>
        <authorList>
            <person name="Haridas S."/>
            <person name="Albert R."/>
            <person name="Binder M."/>
            <person name="Bloem J."/>
            <person name="Labutti K."/>
            <person name="Salamov A."/>
            <person name="Andreopoulos B."/>
            <person name="Baker S."/>
            <person name="Barry K."/>
            <person name="Bills G."/>
            <person name="Bluhm B."/>
            <person name="Cannon C."/>
            <person name="Castanera R."/>
            <person name="Culley D."/>
            <person name="Daum C."/>
            <person name="Ezra D."/>
            <person name="Gonzalez J."/>
            <person name="Henrissat B."/>
            <person name="Kuo A."/>
            <person name="Liang C."/>
            <person name="Lipzen A."/>
            <person name="Lutzoni F."/>
            <person name="Magnuson J."/>
            <person name="Mondo S."/>
            <person name="Nolan M."/>
            <person name="Ohm R."/>
            <person name="Pangilinan J."/>
            <person name="Park H.-J."/>
            <person name="Ramirez L."/>
            <person name="Alfaro M."/>
            <person name="Sun H."/>
            <person name="Tritt A."/>
            <person name="Yoshinaga Y."/>
            <person name="Zwiers L.-H."/>
            <person name="Turgeon B."/>
            <person name="Goodwin S."/>
            <person name="Spatafora J."/>
            <person name="Crous P."/>
            <person name="Grigoriev I."/>
        </authorList>
    </citation>
    <scope>NUCLEOTIDE SEQUENCE</scope>
    <source>
        <strain evidence="1">ATCC 200398</strain>
    </source>
</reference>
<dbReference type="Proteomes" id="UP000799755">
    <property type="component" value="Unassembled WGS sequence"/>
</dbReference>
<organism evidence="1 2">
    <name type="scientific">Lindgomyces ingoldianus</name>
    <dbReference type="NCBI Taxonomy" id="673940"/>
    <lineage>
        <taxon>Eukaryota</taxon>
        <taxon>Fungi</taxon>
        <taxon>Dikarya</taxon>
        <taxon>Ascomycota</taxon>
        <taxon>Pezizomycotina</taxon>
        <taxon>Dothideomycetes</taxon>
        <taxon>Pleosporomycetidae</taxon>
        <taxon>Pleosporales</taxon>
        <taxon>Lindgomycetaceae</taxon>
        <taxon>Lindgomyces</taxon>
    </lineage>
</organism>
<accession>A0ACB6QAD1</accession>
<proteinExistence type="predicted"/>
<keyword evidence="2" id="KW-1185">Reference proteome</keyword>
<dbReference type="EMBL" id="MU003544">
    <property type="protein sequence ID" value="KAF2463884.1"/>
    <property type="molecule type" value="Genomic_DNA"/>
</dbReference>
<evidence type="ECO:0000313" key="1">
    <source>
        <dbReference type="EMBL" id="KAF2463884.1"/>
    </source>
</evidence>
<gene>
    <name evidence="1" type="ORF">BDR25DRAFT_362315</name>
</gene>
<name>A0ACB6QAD1_9PLEO</name>
<comment type="caution">
    <text evidence="1">The sequence shown here is derived from an EMBL/GenBank/DDBJ whole genome shotgun (WGS) entry which is preliminary data.</text>
</comment>
<protein>
    <submittedName>
        <fullName evidence="1">Uncharacterized protein</fullName>
    </submittedName>
</protein>
<evidence type="ECO:0000313" key="2">
    <source>
        <dbReference type="Proteomes" id="UP000799755"/>
    </source>
</evidence>
<sequence length="365" mass="41622">MTYPQLRGAYAHVSWPTPAKPYTLDLPAATTWRQKRPPHVWVERATVLVVAVIYKLAAVVQDQLQKQPTVVWCRGANGATSLMLAAVSGCLNVVQLLVSNILTEVNFQDTRGRIALRYAITQKKYPIVRQIFNSTGDLDIGIGASFAHLCEKYHTREPKEARIFSGSFWLEQIWRLTATVAILMVTHLGSSLLNISTLISSKISSTKPSWRLRQLPQKHRLDISFGTIQDMCGIPAIIQLLANDPHFNFKEFYALELLWPFMGMWDDEQQPWKYMLRDLLESRHISFETRDSKRRGLLHHLSNVGEDEYKQGHLEFLLQRLAADLTDEQERTPLHVAAQNGYGDLLMKMPCHYCITPRKAAALIC</sequence>